<dbReference type="Pfam" id="PF07977">
    <property type="entry name" value="FabA"/>
    <property type="match status" value="1"/>
</dbReference>
<dbReference type="InterPro" id="IPR029069">
    <property type="entry name" value="HotDog_dom_sf"/>
</dbReference>
<evidence type="ECO:0000256" key="1">
    <source>
        <dbReference type="ARBA" id="ARBA00009174"/>
    </source>
</evidence>
<gene>
    <name evidence="3" type="ORF">SAMN04490355_103443</name>
</gene>
<keyword evidence="2" id="KW-0456">Lyase</keyword>
<keyword evidence="4" id="KW-1185">Reference proteome</keyword>
<name>A0A1I4MJN3_9FIRM</name>
<proteinExistence type="inferred from homology"/>
<evidence type="ECO:0000313" key="4">
    <source>
        <dbReference type="Proteomes" id="UP000199520"/>
    </source>
</evidence>
<dbReference type="InterPro" id="IPR013114">
    <property type="entry name" value="FabA_FabZ"/>
</dbReference>
<dbReference type="RefSeq" id="WP_090939921.1">
    <property type="nucleotide sequence ID" value="NZ_FOTS01000034.1"/>
</dbReference>
<dbReference type="PANTHER" id="PTHR30272:SF1">
    <property type="entry name" value="3-HYDROXYACYL-[ACYL-CARRIER-PROTEIN] DEHYDRATASE"/>
    <property type="match status" value="1"/>
</dbReference>
<dbReference type="AlphaFoldDB" id="A0A1I4MJN3"/>
<sequence length="136" mass="15251">MKAIETLLPQRYPFLFVDEIISANRDEIIGRKTYDAAFLYFQEYFPGKKIVPQSILIESIVQCGGAGVNDTGLFSKALWGLASIETVHFFDFVAPDVPVTLIVKNLKITDKILKQTGFASCEGKKILEATWMCLKL</sequence>
<comment type="similarity">
    <text evidence="1">Belongs to the thioester dehydratase family. FabZ subfamily.</text>
</comment>
<evidence type="ECO:0000313" key="3">
    <source>
        <dbReference type="EMBL" id="SFM03256.1"/>
    </source>
</evidence>
<organism evidence="3 4">
    <name type="scientific">Pelosinus propionicus DSM 13327</name>
    <dbReference type="NCBI Taxonomy" id="1123291"/>
    <lineage>
        <taxon>Bacteria</taxon>
        <taxon>Bacillati</taxon>
        <taxon>Bacillota</taxon>
        <taxon>Negativicutes</taxon>
        <taxon>Selenomonadales</taxon>
        <taxon>Sporomusaceae</taxon>
        <taxon>Pelosinus</taxon>
    </lineage>
</organism>
<dbReference type="OrthoDB" id="9772788at2"/>
<dbReference type="PANTHER" id="PTHR30272">
    <property type="entry name" value="3-HYDROXYACYL-[ACYL-CARRIER-PROTEIN] DEHYDRATASE"/>
    <property type="match status" value="1"/>
</dbReference>
<dbReference type="Proteomes" id="UP000199520">
    <property type="component" value="Unassembled WGS sequence"/>
</dbReference>
<dbReference type="STRING" id="1123291.SAMN04490355_103443"/>
<accession>A0A1I4MJN3</accession>
<dbReference type="EMBL" id="FOTS01000034">
    <property type="protein sequence ID" value="SFM03256.1"/>
    <property type="molecule type" value="Genomic_DNA"/>
</dbReference>
<evidence type="ECO:0000256" key="2">
    <source>
        <dbReference type="ARBA" id="ARBA00023239"/>
    </source>
</evidence>
<protein>
    <submittedName>
        <fullName evidence="3">3-hydroxyacyl-[acyl-carrier-protein] dehydratase</fullName>
    </submittedName>
</protein>
<dbReference type="Gene3D" id="3.10.129.10">
    <property type="entry name" value="Hotdog Thioesterase"/>
    <property type="match status" value="1"/>
</dbReference>
<reference evidence="4" key="1">
    <citation type="submission" date="2016-10" db="EMBL/GenBank/DDBJ databases">
        <authorList>
            <person name="Varghese N."/>
            <person name="Submissions S."/>
        </authorList>
    </citation>
    <scope>NUCLEOTIDE SEQUENCE [LARGE SCALE GENOMIC DNA]</scope>
    <source>
        <strain evidence="4">DSM 13327</strain>
    </source>
</reference>
<dbReference type="GO" id="GO:0016829">
    <property type="term" value="F:lyase activity"/>
    <property type="evidence" value="ECO:0007669"/>
    <property type="project" value="UniProtKB-KW"/>
</dbReference>
<dbReference type="SUPFAM" id="SSF54637">
    <property type="entry name" value="Thioesterase/thiol ester dehydrase-isomerase"/>
    <property type="match status" value="1"/>
</dbReference>